<dbReference type="Gene3D" id="3.40.50.300">
    <property type="entry name" value="P-loop containing nucleotide triphosphate hydrolases"/>
    <property type="match status" value="1"/>
</dbReference>
<name>A0A6C0AHL0_9ZZZZ</name>
<dbReference type="GO" id="GO:0005524">
    <property type="term" value="F:ATP binding"/>
    <property type="evidence" value="ECO:0007669"/>
    <property type="project" value="InterPro"/>
</dbReference>
<dbReference type="GO" id="GO:0005759">
    <property type="term" value="C:mitochondrial matrix"/>
    <property type="evidence" value="ECO:0007669"/>
    <property type="project" value="TreeGrafter"/>
</dbReference>
<dbReference type="InterPro" id="IPR003593">
    <property type="entry name" value="AAA+_ATPase"/>
</dbReference>
<protein>
    <recommendedName>
        <fullName evidence="2">AAA+ ATPase domain-containing protein</fullName>
    </recommendedName>
</protein>
<dbReference type="GO" id="GO:0006515">
    <property type="term" value="P:protein quality control for misfolded or incompletely synthesized proteins"/>
    <property type="evidence" value="ECO:0007669"/>
    <property type="project" value="TreeGrafter"/>
</dbReference>
<sequence>MPHSYNLRDKKFKTLLNDIFPSKYMAKRVAEASDSDSGSEEYETDDSDYETESESTESESTESAEETVNVNITFTVDSDAESEESLEVIDHEKNDAFLAKLQTLAEGLGEEYKELPIYKTYLKTQETMKHKLEKKKKEVLAKERAANESKFSKLLTNKPASDCKYFAAMEVESQRTILQTLTTLRDLNKQQKPNRIQLLESSIPSEYKILALQKLAQINQGTDGEAGKNKAWMDGFMRIPFGVYHNLPVSIADGTEKCHDFMEHAKRCLDECTYGLNDAKMQILQYIGQLISNPNGAGTVIAIEGPMGTGKTTLVKEGISKILQRPFAFVSLGGAQDSSLLDGHLITYEGSVWGQIADILMRSKCMNPVIYFDELDKVSDTPKGEEIIGILTHLTDSTQNKHFRDNYFSGIDLDLSRATLVFSYNHREKVNPILGDRMNIIKTTGYTTAQKNVIATRYLSRHIRDNISFKEEDLVIPDATLNYIIETYTGQEKGVRNLKRCLETIYSKLNLFRLMKPGTNLFGEDLAIQVEFPFTLTIEIVRKLLKLDQQKSELMMYM</sequence>
<feature type="compositionally biased region" description="Acidic residues" evidence="1">
    <location>
        <begin position="33"/>
        <end position="65"/>
    </location>
</feature>
<dbReference type="SUPFAM" id="SSF52540">
    <property type="entry name" value="P-loop containing nucleoside triphosphate hydrolases"/>
    <property type="match status" value="1"/>
</dbReference>
<dbReference type="PANTHER" id="PTHR43718">
    <property type="entry name" value="LON PROTEASE"/>
    <property type="match status" value="1"/>
</dbReference>
<evidence type="ECO:0000313" key="3">
    <source>
        <dbReference type="EMBL" id="QHS78943.1"/>
    </source>
</evidence>
<evidence type="ECO:0000259" key="2">
    <source>
        <dbReference type="SMART" id="SM00382"/>
    </source>
</evidence>
<dbReference type="GO" id="GO:0051131">
    <property type="term" value="P:chaperone-mediated protein complex assembly"/>
    <property type="evidence" value="ECO:0007669"/>
    <property type="project" value="TreeGrafter"/>
</dbReference>
<dbReference type="EMBL" id="MN740625">
    <property type="protein sequence ID" value="QHS78943.1"/>
    <property type="molecule type" value="Genomic_DNA"/>
</dbReference>
<feature type="domain" description="AAA+ ATPase" evidence="2">
    <location>
        <begin position="297"/>
        <end position="478"/>
    </location>
</feature>
<dbReference type="GO" id="GO:0016887">
    <property type="term" value="F:ATP hydrolysis activity"/>
    <property type="evidence" value="ECO:0007669"/>
    <property type="project" value="InterPro"/>
</dbReference>
<accession>A0A6C0AHL0</accession>
<dbReference type="GO" id="GO:0003697">
    <property type="term" value="F:single-stranded DNA binding"/>
    <property type="evidence" value="ECO:0007669"/>
    <property type="project" value="TreeGrafter"/>
</dbReference>
<dbReference type="AlphaFoldDB" id="A0A6C0AHL0"/>
<dbReference type="InterPro" id="IPR003959">
    <property type="entry name" value="ATPase_AAA_core"/>
</dbReference>
<feature type="region of interest" description="Disordered" evidence="1">
    <location>
        <begin position="29"/>
        <end position="67"/>
    </location>
</feature>
<reference evidence="3" key="1">
    <citation type="journal article" date="2020" name="Nature">
        <title>Giant virus diversity and host interactions through global metagenomics.</title>
        <authorList>
            <person name="Schulz F."/>
            <person name="Roux S."/>
            <person name="Paez-Espino D."/>
            <person name="Jungbluth S."/>
            <person name="Walsh D.A."/>
            <person name="Denef V.J."/>
            <person name="McMahon K.D."/>
            <person name="Konstantinidis K.T."/>
            <person name="Eloe-Fadrosh E.A."/>
            <person name="Kyrpides N.C."/>
            <person name="Woyke T."/>
        </authorList>
    </citation>
    <scope>NUCLEOTIDE SEQUENCE</scope>
    <source>
        <strain evidence="3">GVMAG-S-1035118-87</strain>
    </source>
</reference>
<dbReference type="InterPro" id="IPR054594">
    <property type="entry name" value="Lon_lid"/>
</dbReference>
<dbReference type="GO" id="GO:0004176">
    <property type="term" value="F:ATP-dependent peptidase activity"/>
    <property type="evidence" value="ECO:0007669"/>
    <property type="project" value="InterPro"/>
</dbReference>
<proteinExistence type="predicted"/>
<dbReference type="Pfam" id="PF00004">
    <property type="entry name" value="AAA"/>
    <property type="match status" value="1"/>
</dbReference>
<dbReference type="InterPro" id="IPR027417">
    <property type="entry name" value="P-loop_NTPase"/>
</dbReference>
<dbReference type="PANTHER" id="PTHR43718:SF2">
    <property type="entry name" value="LON PROTEASE HOMOLOG, MITOCHONDRIAL"/>
    <property type="match status" value="1"/>
</dbReference>
<dbReference type="GO" id="GO:0007005">
    <property type="term" value="P:mitochondrion organization"/>
    <property type="evidence" value="ECO:0007669"/>
    <property type="project" value="TreeGrafter"/>
</dbReference>
<dbReference type="InterPro" id="IPR027065">
    <property type="entry name" value="Lon_Prtase"/>
</dbReference>
<dbReference type="Pfam" id="PF22667">
    <property type="entry name" value="Lon_lid"/>
    <property type="match status" value="1"/>
</dbReference>
<dbReference type="SMART" id="SM00382">
    <property type="entry name" value="AAA"/>
    <property type="match status" value="1"/>
</dbReference>
<organism evidence="3">
    <name type="scientific">viral metagenome</name>
    <dbReference type="NCBI Taxonomy" id="1070528"/>
    <lineage>
        <taxon>unclassified sequences</taxon>
        <taxon>metagenomes</taxon>
        <taxon>organismal metagenomes</taxon>
    </lineage>
</organism>
<evidence type="ECO:0000256" key="1">
    <source>
        <dbReference type="SAM" id="MobiDB-lite"/>
    </source>
</evidence>
<dbReference type="GO" id="GO:0004252">
    <property type="term" value="F:serine-type endopeptidase activity"/>
    <property type="evidence" value="ECO:0007669"/>
    <property type="project" value="InterPro"/>
</dbReference>
<dbReference type="Gene3D" id="1.10.8.60">
    <property type="match status" value="1"/>
</dbReference>